<evidence type="ECO:0000313" key="4">
    <source>
        <dbReference type="Proteomes" id="UP000004688"/>
    </source>
</evidence>
<dbReference type="OrthoDB" id="9811519at2"/>
<comment type="similarity">
    <text evidence="1">Belongs to the LDH2/MDH2 oxidoreductase family.</text>
</comment>
<dbReference type="EMBL" id="CP003744">
    <property type="protein sequence ID" value="AGI74833.1"/>
    <property type="molecule type" value="Genomic_DNA"/>
</dbReference>
<reference evidence="3 4" key="1">
    <citation type="journal article" date="2013" name="PLoS ONE">
        <title>Poles Apart: Arctic and Antarctic Octadecabacter strains Share High Genome Plasticity and a New Type of Xanthorhodopsin.</title>
        <authorList>
            <person name="Vollmers J."/>
            <person name="Voget S."/>
            <person name="Dietrich S."/>
            <person name="Gollnow K."/>
            <person name="Smits M."/>
            <person name="Meyer K."/>
            <person name="Brinkhoff T."/>
            <person name="Simon M."/>
            <person name="Daniel R."/>
        </authorList>
    </citation>
    <scope>NUCLEOTIDE SEQUENCE [LARGE SCALE GENOMIC DNA]</scope>
    <source>
        <strain evidence="3 4">238</strain>
        <plasmid evidence="4">Plasmid pOA238_160</plasmid>
    </source>
</reference>
<dbReference type="eggNOG" id="COG2055">
    <property type="taxonomic scope" value="Bacteria"/>
</dbReference>
<dbReference type="AlphaFoldDB" id="M9RSX4"/>
<dbReference type="InterPro" id="IPR043144">
    <property type="entry name" value="Mal/L-sulf/L-lact_DH-like_ah"/>
</dbReference>
<dbReference type="GO" id="GO:0016491">
    <property type="term" value="F:oxidoreductase activity"/>
    <property type="evidence" value="ECO:0007669"/>
    <property type="project" value="UniProtKB-KW"/>
</dbReference>
<dbReference type="PANTHER" id="PTHR11091">
    <property type="entry name" value="OXIDOREDUCTASE-RELATED"/>
    <property type="match status" value="1"/>
</dbReference>
<dbReference type="PANTHER" id="PTHR11091:SF0">
    <property type="entry name" value="MALATE DEHYDROGENASE"/>
    <property type="match status" value="1"/>
</dbReference>
<dbReference type="Proteomes" id="UP000004688">
    <property type="component" value="Plasmid pOA238_160"/>
</dbReference>
<dbReference type="RefSeq" id="WP_015497736.1">
    <property type="nucleotide sequence ID" value="NC_020910.1"/>
</dbReference>
<name>M9RSX4_9RHOB</name>
<evidence type="ECO:0000256" key="1">
    <source>
        <dbReference type="ARBA" id="ARBA00006056"/>
    </source>
</evidence>
<proteinExistence type="inferred from homology"/>
<dbReference type="KEGG" id="oar:OA238_160p0170"/>
<dbReference type="InterPro" id="IPR036111">
    <property type="entry name" value="Mal/L-sulfo/L-lacto_DH-like_sf"/>
</dbReference>
<dbReference type="EC" id="1.1.1.-" evidence="3"/>
<dbReference type="Gene3D" id="3.30.1370.60">
    <property type="entry name" value="Hypothetical oxidoreductase yiak, domain 2"/>
    <property type="match status" value="1"/>
</dbReference>
<dbReference type="InterPro" id="IPR003767">
    <property type="entry name" value="Malate/L-lactate_DH-like"/>
</dbReference>
<keyword evidence="4" id="KW-1185">Reference proteome</keyword>
<dbReference type="SUPFAM" id="SSF89733">
    <property type="entry name" value="L-sulfolactate dehydrogenase-like"/>
    <property type="match status" value="1"/>
</dbReference>
<organism evidence="3 4">
    <name type="scientific">Octadecabacter arcticus 238</name>
    <dbReference type="NCBI Taxonomy" id="391616"/>
    <lineage>
        <taxon>Bacteria</taxon>
        <taxon>Pseudomonadati</taxon>
        <taxon>Pseudomonadota</taxon>
        <taxon>Alphaproteobacteria</taxon>
        <taxon>Rhodobacterales</taxon>
        <taxon>Roseobacteraceae</taxon>
        <taxon>Octadecabacter</taxon>
    </lineage>
</organism>
<gene>
    <name evidence="3" type="ORF">OA238_160p0170</name>
</gene>
<accession>M9RSX4</accession>
<evidence type="ECO:0000256" key="2">
    <source>
        <dbReference type="ARBA" id="ARBA00023002"/>
    </source>
</evidence>
<dbReference type="Gene3D" id="1.10.1530.10">
    <property type="match status" value="1"/>
</dbReference>
<dbReference type="HOGENOM" id="CLU_040452_3_1_5"/>
<geneLocation type="plasmid" evidence="3 4">
    <name>pOA238_160</name>
</geneLocation>
<dbReference type="InterPro" id="IPR043143">
    <property type="entry name" value="Mal/L-sulf/L-lact_DH-like_NADP"/>
</dbReference>
<dbReference type="Pfam" id="PF02615">
    <property type="entry name" value="Ldh_2"/>
    <property type="match status" value="1"/>
</dbReference>
<evidence type="ECO:0000313" key="3">
    <source>
        <dbReference type="EMBL" id="AGI74833.1"/>
    </source>
</evidence>
<protein>
    <submittedName>
        <fullName evidence="3">Dehydrogenase</fullName>
        <ecNumber evidence="3">1.1.1.-</ecNumber>
    </submittedName>
</protein>
<keyword evidence="2 3" id="KW-0560">Oxidoreductase</keyword>
<sequence length="365" mass="38247">MSKTSYTPDSIKAQATEILVNWGMSADNVALTAEGMLDCDLRGIDTHGISLLALYDKWRVGGGFALDATDKLLRDGPSYASIDAQGGLGFPVSVRAVELACNKARETGLAAVTVRNSRHFGAAGYYARLGAEKGMMMLVATSTKVVCMVPPGAADAVLGTNPLAYAVPRQNGAPVVFDMATSTAAGNKIRLYQLSNTPVPEGWVVDHEGKSVTDPDIASDIVYGSRPGGLTPLGATPGMGAYKGYGLALMGHFLGGTLAGGDFAGSKNRAADASDNIGHFFLAMDPAKFRDLAAFEADMCDVDDSLRATPAVDPDRPILLPGDVERKVADQRRKAGIPLADALVDQLKRISTEAGAQFVLTPQPE</sequence>
<keyword evidence="3" id="KW-0614">Plasmid</keyword>